<name>A0A927WM70_SELRU</name>
<dbReference type="InterPro" id="IPR049943">
    <property type="entry name" value="Ser_HO-MeTrfase-like"/>
</dbReference>
<sequence length="417" mass="44941">MNLMEVLQQSDPEVAKHVGSELNRQREKLELIASENIVSEAVLAAQGSVLTNKYAEGYPGKRYYGGCEFVDEVETLAIERAKKLFGAEYANVQPHSGAQANMAVFFALLQPGDTVMGMNLNDGGHLTHGSPVNMSGKYFKIVPYGVDKETETIDYDALEAQAKECKPKLIVAGASAYARTLDFPRLAEIAHGVGAYLMVDIAHIAGLVAAGEHPSPIPYADVVTTTTHKTLRGPRGGMILCKDAEFGKQFNKAVFPGIQGGPLMHVIAAKAVALGEALKPEFKEYAKQVIKNAAVLAKTLQEEGFRIVSGGTDNHLMLVDLTNKGITGKVAQTVLDEVNITANRNTIPFEPLSPFVTSGLRLGTPALTTRGFKEADLQEVGKIIALVLSDVENEEKKAEARKRVAALCKKYPLYAGM</sequence>
<gene>
    <name evidence="12" type="primary">glyA</name>
    <name evidence="15" type="ORF">E7203_07735</name>
</gene>
<comment type="catalytic activity">
    <reaction evidence="1 12">
        <text>(6R)-5,10-methylene-5,6,7,8-tetrahydrofolate + glycine + H2O = (6S)-5,6,7,8-tetrahydrofolate + L-serine</text>
        <dbReference type="Rhea" id="RHEA:15481"/>
        <dbReference type="ChEBI" id="CHEBI:15377"/>
        <dbReference type="ChEBI" id="CHEBI:15636"/>
        <dbReference type="ChEBI" id="CHEBI:33384"/>
        <dbReference type="ChEBI" id="CHEBI:57305"/>
        <dbReference type="ChEBI" id="CHEBI:57453"/>
        <dbReference type="EC" id="2.1.2.1"/>
    </reaction>
</comment>
<protein>
    <recommendedName>
        <fullName evidence="12">Serine hydroxymethyltransferase</fullName>
        <shortName evidence="12">SHMT</shortName>
        <shortName evidence="12">Serine methylase</shortName>
        <ecNumber evidence="12">2.1.2.1</ecNumber>
    </recommendedName>
</protein>
<dbReference type="CDD" id="cd00378">
    <property type="entry name" value="SHMT"/>
    <property type="match status" value="1"/>
</dbReference>
<dbReference type="Gene3D" id="3.40.640.10">
    <property type="entry name" value="Type I PLP-dependent aspartate aminotransferase-like (Major domain)"/>
    <property type="match status" value="1"/>
</dbReference>
<dbReference type="GO" id="GO:0004372">
    <property type="term" value="F:glycine hydroxymethyltransferase activity"/>
    <property type="evidence" value="ECO:0007669"/>
    <property type="project" value="UniProtKB-UniRule"/>
</dbReference>
<evidence type="ECO:0000256" key="1">
    <source>
        <dbReference type="ARBA" id="ARBA00001528"/>
    </source>
</evidence>
<comment type="function">
    <text evidence="11">Catalyzes the reversible interconversion of serine and glycine with tetrahydrofolate (THF) serving as the one-carbon carrier. This reaction serves as the major source of one-carbon groups required for the biosynthesis of purines, thymidylate, methionine, and other important biomolecules. Also exhibits THF-independent aldolase activity toward beta-hydroxyamino acids, producing glycine and aldehydes, via a retro-aldol mechanism. Thus, is able to catalyze the cleavage of L-allo-threonine.</text>
</comment>
<feature type="binding site" evidence="12">
    <location>
        <position position="120"/>
    </location>
    <ligand>
        <name>(6S)-5,6,7,8-tetrahydrofolate</name>
        <dbReference type="ChEBI" id="CHEBI:57453"/>
    </ligand>
</feature>
<evidence type="ECO:0000313" key="15">
    <source>
        <dbReference type="EMBL" id="MBE6085323.1"/>
    </source>
</evidence>
<feature type="binding site" evidence="12">
    <location>
        <begin position="353"/>
        <end position="355"/>
    </location>
    <ligand>
        <name>(6S)-5,6,7,8-tetrahydrofolate</name>
        <dbReference type="ChEBI" id="CHEBI:57453"/>
    </ligand>
</feature>
<comment type="caution">
    <text evidence="15">The sequence shown here is derived from an EMBL/GenBank/DDBJ whole genome shotgun (WGS) entry which is preliminary data.</text>
</comment>
<comment type="pathway">
    <text evidence="12">One-carbon metabolism; tetrahydrofolate interconversion.</text>
</comment>
<dbReference type="PANTHER" id="PTHR11680">
    <property type="entry name" value="SERINE HYDROXYMETHYLTRANSFERASE"/>
    <property type="match status" value="1"/>
</dbReference>
<dbReference type="HAMAP" id="MF_00051">
    <property type="entry name" value="SHMT"/>
    <property type="match status" value="1"/>
</dbReference>
<feature type="site" description="Plays an important role in substrate specificity" evidence="12">
    <location>
        <position position="228"/>
    </location>
</feature>
<dbReference type="InterPro" id="IPR015422">
    <property type="entry name" value="PyrdxlP-dep_Trfase_small"/>
</dbReference>
<keyword evidence="10 12" id="KW-0663">Pyridoxal phosphate</keyword>
<dbReference type="GO" id="GO:0005829">
    <property type="term" value="C:cytosol"/>
    <property type="evidence" value="ECO:0007669"/>
    <property type="project" value="TreeGrafter"/>
</dbReference>
<evidence type="ECO:0000256" key="8">
    <source>
        <dbReference type="ARBA" id="ARBA00022605"/>
    </source>
</evidence>
<comment type="cofactor">
    <cofactor evidence="2 12 13">
        <name>pyridoxal 5'-phosphate</name>
        <dbReference type="ChEBI" id="CHEBI:597326"/>
    </cofactor>
</comment>
<evidence type="ECO:0000313" key="16">
    <source>
        <dbReference type="Proteomes" id="UP000772151"/>
    </source>
</evidence>
<dbReference type="SUPFAM" id="SSF53383">
    <property type="entry name" value="PLP-dependent transferases"/>
    <property type="match status" value="1"/>
</dbReference>
<evidence type="ECO:0000256" key="6">
    <source>
        <dbReference type="ARBA" id="ARBA00022490"/>
    </source>
</evidence>
<dbReference type="InterPro" id="IPR015424">
    <property type="entry name" value="PyrdxlP-dep_Trfase"/>
</dbReference>
<dbReference type="InterPro" id="IPR001085">
    <property type="entry name" value="Ser_HO-MeTrfase"/>
</dbReference>
<evidence type="ECO:0000256" key="13">
    <source>
        <dbReference type="PIRSR" id="PIRSR000412-50"/>
    </source>
</evidence>
<dbReference type="FunFam" id="3.90.1150.10:FF:000003">
    <property type="entry name" value="Serine hydroxymethyltransferase"/>
    <property type="match status" value="1"/>
</dbReference>
<dbReference type="Gene3D" id="3.90.1150.10">
    <property type="entry name" value="Aspartate Aminotransferase, domain 1"/>
    <property type="match status" value="1"/>
</dbReference>
<evidence type="ECO:0000256" key="4">
    <source>
        <dbReference type="ARBA" id="ARBA00006376"/>
    </source>
</evidence>
<dbReference type="InterPro" id="IPR015421">
    <property type="entry name" value="PyrdxlP-dep_Trfase_major"/>
</dbReference>
<dbReference type="GO" id="GO:0035999">
    <property type="term" value="P:tetrahydrofolate interconversion"/>
    <property type="evidence" value="ECO:0007669"/>
    <property type="project" value="UniProtKB-UniRule"/>
</dbReference>
<accession>A0A927WM70</accession>
<evidence type="ECO:0000256" key="9">
    <source>
        <dbReference type="ARBA" id="ARBA00022679"/>
    </source>
</evidence>
<keyword evidence="9 12" id="KW-0808">Transferase</keyword>
<feature type="domain" description="Serine hydroxymethyltransferase-like" evidence="14">
    <location>
        <begin position="7"/>
        <end position="384"/>
    </location>
</feature>
<comment type="subcellular location">
    <subcellularLocation>
        <location evidence="3 12">Cytoplasm</location>
    </subcellularLocation>
</comment>
<dbReference type="RefSeq" id="WP_303669417.1">
    <property type="nucleotide sequence ID" value="NZ_SVCA01000006.1"/>
</dbReference>
<dbReference type="GO" id="GO:0030170">
    <property type="term" value="F:pyridoxal phosphate binding"/>
    <property type="evidence" value="ECO:0007669"/>
    <property type="project" value="UniProtKB-UniRule"/>
</dbReference>
<comment type="caution">
    <text evidence="12">Lacks conserved residue(s) required for the propagation of feature annotation.</text>
</comment>
<dbReference type="InterPro" id="IPR019798">
    <property type="entry name" value="Ser_HO-MeTrfase_PLP_BS"/>
</dbReference>
<evidence type="ECO:0000256" key="10">
    <source>
        <dbReference type="ARBA" id="ARBA00022898"/>
    </source>
</evidence>
<evidence type="ECO:0000256" key="11">
    <source>
        <dbReference type="ARBA" id="ARBA00054606"/>
    </source>
</evidence>
<dbReference type="InterPro" id="IPR039429">
    <property type="entry name" value="SHMT-like_dom"/>
</dbReference>
<dbReference type="NCBIfam" id="NF000586">
    <property type="entry name" value="PRK00011.1"/>
    <property type="match status" value="1"/>
</dbReference>
<organism evidence="15 16">
    <name type="scientific">Selenomonas ruminantium</name>
    <dbReference type="NCBI Taxonomy" id="971"/>
    <lineage>
        <taxon>Bacteria</taxon>
        <taxon>Bacillati</taxon>
        <taxon>Bacillota</taxon>
        <taxon>Negativicutes</taxon>
        <taxon>Selenomonadales</taxon>
        <taxon>Selenomonadaceae</taxon>
        <taxon>Selenomonas</taxon>
    </lineage>
</organism>
<keyword evidence="7 12" id="KW-0554">One-carbon metabolism</keyword>
<evidence type="ECO:0000256" key="2">
    <source>
        <dbReference type="ARBA" id="ARBA00001933"/>
    </source>
</evidence>
<comment type="pathway">
    <text evidence="12">Amino-acid biosynthesis; glycine biosynthesis; glycine from L-serine: step 1/1.</text>
</comment>
<dbReference type="Pfam" id="PF00464">
    <property type="entry name" value="SHMT"/>
    <property type="match status" value="1"/>
</dbReference>
<dbReference type="FunFam" id="3.40.640.10:FF:000001">
    <property type="entry name" value="Serine hydroxymethyltransferase"/>
    <property type="match status" value="1"/>
</dbReference>
<evidence type="ECO:0000256" key="3">
    <source>
        <dbReference type="ARBA" id="ARBA00004496"/>
    </source>
</evidence>
<dbReference type="Proteomes" id="UP000772151">
    <property type="component" value="Unassembled WGS sequence"/>
</dbReference>
<evidence type="ECO:0000256" key="12">
    <source>
        <dbReference type="HAMAP-Rule" id="MF_00051"/>
    </source>
</evidence>
<evidence type="ECO:0000259" key="14">
    <source>
        <dbReference type="Pfam" id="PF00464"/>
    </source>
</evidence>
<dbReference type="EC" id="2.1.2.1" evidence="12"/>
<dbReference type="EMBL" id="SVCA01000006">
    <property type="protein sequence ID" value="MBE6085323.1"/>
    <property type="molecule type" value="Genomic_DNA"/>
</dbReference>
<comment type="similarity">
    <text evidence="4 12">Belongs to the SHMT family.</text>
</comment>
<feature type="modified residue" description="N6-(pyridoxal phosphate)lysine" evidence="12 13">
    <location>
        <position position="229"/>
    </location>
</feature>
<proteinExistence type="inferred from homology"/>
<feature type="binding site" evidence="12">
    <location>
        <begin position="124"/>
        <end position="126"/>
    </location>
    <ligand>
        <name>(6S)-5,6,7,8-tetrahydrofolate</name>
        <dbReference type="ChEBI" id="CHEBI:57453"/>
    </ligand>
</feature>
<dbReference type="GO" id="GO:0019264">
    <property type="term" value="P:glycine biosynthetic process from serine"/>
    <property type="evidence" value="ECO:0007669"/>
    <property type="project" value="UniProtKB-UniRule"/>
</dbReference>
<evidence type="ECO:0000256" key="5">
    <source>
        <dbReference type="ARBA" id="ARBA00011738"/>
    </source>
</evidence>
<dbReference type="PANTHER" id="PTHR11680:SF35">
    <property type="entry name" value="SERINE HYDROXYMETHYLTRANSFERASE 1"/>
    <property type="match status" value="1"/>
</dbReference>
<reference evidence="15" key="1">
    <citation type="submission" date="2019-04" db="EMBL/GenBank/DDBJ databases">
        <title>Evolution of Biomass-Degrading Anaerobic Consortia Revealed by Metagenomics.</title>
        <authorList>
            <person name="Peng X."/>
        </authorList>
    </citation>
    <scope>NUCLEOTIDE SEQUENCE</scope>
    <source>
        <strain evidence="15">SIG242</strain>
    </source>
</reference>
<keyword evidence="6 12" id="KW-0963">Cytoplasm</keyword>
<dbReference type="AlphaFoldDB" id="A0A927WM70"/>
<evidence type="ECO:0000256" key="7">
    <source>
        <dbReference type="ARBA" id="ARBA00022563"/>
    </source>
</evidence>
<dbReference type="PIRSF" id="PIRSF000412">
    <property type="entry name" value="SHMT"/>
    <property type="match status" value="1"/>
</dbReference>
<comment type="subunit">
    <text evidence="5 12">Homodimer.</text>
</comment>
<dbReference type="PROSITE" id="PS00096">
    <property type="entry name" value="SHMT"/>
    <property type="match status" value="1"/>
</dbReference>
<keyword evidence="8 12" id="KW-0028">Amino-acid biosynthesis</keyword>